<evidence type="ECO:0000313" key="1">
    <source>
        <dbReference type="EMBL" id="ANH72839.1"/>
    </source>
</evidence>
<name>A0AAC9FQH4_9RALS</name>
<dbReference type="Proteomes" id="UP000077927">
    <property type="component" value="Chromosome 1"/>
</dbReference>
<protein>
    <submittedName>
        <fullName evidence="1">Uncharacterized protein</fullName>
    </submittedName>
</protein>
<organism evidence="1 2">
    <name type="scientific">Ralstonia insidiosa</name>
    <dbReference type="NCBI Taxonomy" id="190721"/>
    <lineage>
        <taxon>Bacteria</taxon>
        <taxon>Pseudomonadati</taxon>
        <taxon>Pseudomonadota</taxon>
        <taxon>Betaproteobacteria</taxon>
        <taxon>Burkholderiales</taxon>
        <taxon>Burkholderiaceae</taxon>
        <taxon>Ralstonia</taxon>
    </lineage>
</organism>
<dbReference type="EMBL" id="CP012605">
    <property type="protein sequence ID" value="ANH72839.1"/>
    <property type="molecule type" value="Genomic_DNA"/>
</dbReference>
<gene>
    <name evidence="1" type="ORF">ACS15_0482</name>
</gene>
<dbReference type="AlphaFoldDB" id="A0AAC9FQH4"/>
<evidence type="ECO:0000313" key="2">
    <source>
        <dbReference type="Proteomes" id="UP000077927"/>
    </source>
</evidence>
<proteinExistence type="predicted"/>
<sequence length="37" mass="3959">MLKCRRRSDIGHGCLPVLDLGKVPRLGICGPTKCPPA</sequence>
<dbReference type="KEGG" id="rin:ACS15_0482"/>
<accession>A0AAC9FQH4</accession>
<reference evidence="1 2" key="1">
    <citation type="submission" date="2015-09" db="EMBL/GenBank/DDBJ databases">
        <authorList>
            <person name="Xu Y."/>
            <person name="Nagy A."/>
            <person name="Liu N.T."/>
            <person name="Nou X."/>
        </authorList>
    </citation>
    <scope>NUCLEOTIDE SEQUENCE [LARGE SCALE GENOMIC DNA]</scope>
    <source>
        <strain evidence="1 2">FC1138</strain>
    </source>
</reference>